<keyword evidence="4 14" id="KW-0813">Transport</keyword>
<evidence type="ECO:0000256" key="5">
    <source>
        <dbReference type="ARBA" id="ARBA00022475"/>
    </source>
</evidence>
<dbReference type="PANTHER" id="PTHR12428:SF65">
    <property type="entry name" value="CYTOCHROME C OXIDASE ASSEMBLY PROTEIN COX18, MITOCHONDRIAL"/>
    <property type="match status" value="1"/>
</dbReference>
<dbReference type="EMBL" id="CP000250">
    <property type="protein sequence ID" value="ABD05394.1"/>
    <property type="molecule type" value="Genomic_DNA"/>
</dbReference>
<evidence type="ECO:0000256" key="7">
    <source>
        <dbReference type="ARBA" id="ARBA00022692"/>
    </source>
</evidence>
<organism evidence="18 19">
    <name type="scientific">Rhodopseudomonas palustris (strain HaA2)</name>
    <dbReference type="NCBI Taxonomy" id="316058"/>
    <lineage>
        <taxon>Bacteria</taxon>
        <taxon>Pseudomonadati</taxon>
        <taxon>Pseudomonadota</taxon>
        <taxon>Alphaproteobacteria</taxon>
        <taxon>Hyphomicrobiales</taxon>
        <taxon>Nitrobacteraceae</taxon>
        <taxon>Rhodopseudomonas</taxon>
    </lineage>
</organism>
<keyword evidence="9 14" id="KW-1133">Transmembrane helix</keyword>
<feature type="transmembrane region" description="Helical" evidence="14">
    <location>
        <begin position="403"/>
        <end position="422"/>
    </location>
</feature>
<feature type="domain" description="Membrane insertase YidC/Oxa/ALB C-terminal" evidence="16">
    <location>
        <begin position="403"/>
        <end position="606"/>
    </location>
</feature>
<dbReference type="HAMAP" id="MF_01810">
    <property type="entry name" value="YidC_type1"/>
    <property type="match status" value="1"/>
</dbReference>
<dbReference type="OrthoDB" id="9780552at2"/>
<keyword evidence="5 14" id="KW-1003">Cell membrane</keyword>
<dbReference type="InterPro" id="IPR028053">
    <property type="entry name" value="Membr_insert_YidC_N"/>
</dbReference>
<dbReference type="PRINTS" id="PR01900">
    <property type="entry name" value="YIDCPROTEIN"/>
</dbReference>
<dbReference type="GO" id="GO:0032977">
    <property type="term" value="F:membrane insertase activity"/>
    <property type="evidence" value="ECO:0007669"/>
    <property type="project" value="InterPro"/>
</dbReference>
<dbReference type="FunFam" id="2.70.98.90:FF:000006">
    <property type="entry name" value="Membrane protein insertase YidC"/>
    <property type="match status" value="1"/>
</dbReference>
<comment type="function">
    <text evidence="14">Required for the insertion and/or proper folding and/or complex formation of integral membrane proteins into the membrane. Involved in integration of membrane proteins that insert both dependently and independently of the Sec translocase complex, as well as at least some lipoproteins. Aids folding of multispanning membrane proteins.</text>
</comment>
<evidence type="ECO:0000256" key="13">
    <source>
        <dbReference type="ARBA" id="ARBA00033342"/>
    </source>
</evidence>
<dbReference type="PANTHER" id="PTHR12428">
    <property type="entry name" value="OXA1"/>
    <property type="match status" value="1"/>
</dbReference>
<evidence type="ECO:0000256" key="9">
    <source>
        <dbReference type="ARBA" id="ARBA00022989"/>
    </source>
</evidence>
<evidence type="ECO:0000313" key="18">
    <source>
        <dbReference type="EMBL" id="ABD05394.1"/>
    </source>
</evidence>
<feature type="domain" description="Membrane insertase YidC N-terminal" evidence="17">
    <location>
        <begin position="102"/>
        <end position="391"/>
    </location>
</feature>
<dbReference type="GO" id="GO:0051205">
    <property type="term" value="P:protein insertion into membrane"/>
    <property type="evidence" value="ECO:0007669"/>
    <property type="project" value="TreeGrafter"/>
</dbReference>
<dbReference type="RefSeq" id="WP_011439584.1">
    <property type="nucleotide sequence ID" value="NC_007778.1"/>
</dbReference>
<evidence type="ECO:0000259" key="16">
    <source>
        <dbReference type="Pfam" id="PF02096"/>
    </source>
</evidence>
<dbReference type="HOGENOM" id="CLU_016535_1_0_5"/>
<evidence type="ECO:0000313" key="19">
    <source>
        <dbReference type="Proteomes" id="UP000008809"/>
    </source>
</evidence>
<comment type="subcellular location">
    <subcellularLocation>
        <location evidence="1 14">Cell inner membrane</location>
        <topology evidence="1 14">Multi-pass membrane protein</topology>
    </subcellularLocation>
</comment>
<reference evidence="18 19" key="1">
    <citation type="submission" date="2006-01" db="EMBL/GenBank/DDBJ databases">
        <title>Complete sequence of Rhodopseudomonas palustris HaA2.</title>
        <authorList>
            <consortium name="US DOE Joint Genome Institute"/>
            <person name="Copeland A."/>
            <person name="Lucas S."/>
            <person name="Lapidus A."/>
            <person name="Barry K."/>
            <person name="Detter J.C."/>
            <person name="Glavina T."/>
            <person name="Hammon N."/>
            <person name="Israni S."/>
            <person name="Pitluck S."/>
            <person name="Chain P."/>
            <person name="Malfatti S."/>
            <person name="Shin M."/>
            <person name="Vergez L."/>
            <person name="Schmutz J."/>
            <person name="Larimer F."/>
            <person name="Land M."/>
            <person name="Hauser L."/>
            <person name="Pelletier D.A."/>
            <person name="Kyrpides N."/>
            <person name="Anderson I."/>
            <person name="Oda Y."/>
            <person name="Harwood C.S."/>
            <person name="Richardson P."/>
        </authorList>
    </citation>
    <scope>NUCLEOTIDE SEQUENCE [LARGE SCALE GENOMIC DNA]</scope>
    <source>
        <strain evidence="18 19">HaA2</strain>
    </source>
</reference>
<evidence type="ECO:0000256" key="8">
    <source>
        <dbReference type="ARBA" id="ARBA00022927"/>
    </source>
</evidence>
<keyword evidence="11 14" id="KW-0143">Chaperone</keyword>
<dbReference type="InterPro" id="IPR019998">
    <property type="entry name" value="Membr_insert_YidC"/>
</dbReference>
<dbReference type="InterPro" id="IPR028055">
    <property type="entry name" value="YidC/Oxa/ALB_C"/>
</dbReference>
<dbReference type="NCBIfam" id="TIGR03593">
    <property type="entry name" value="yidC_nterm"/>
    <property type="match status" value="1"/>
</dbReference>
<dbReference type="InterPro" id="IPR038221">
    <property type="entry name" value="YidC_periplasmic_sf"/>
</dbReference>
<dbReference type="InterPro" id="IPR047196">
    <property type="entry name" value="YidC_ALB_C"/>
</dbReference>
<accession>Q2J2B6</accession>
<feature type="transmembrane region" description="Helical" evidence="14">
    <location>
        <begin position="567"/>
        <end position="592"/>
    </location>
</feature>
<evidence type="ECO:0000256" key="3">
    <source>
        <dbReference type="ARBA" id="ARBA00015325"/>
    </source>
</evidence>
<keyword evidence="7 14" id="KW-0812">Transmembrane</keyword>
<evidence type="ECO:0000256" key="12">
    <source>
        <dbReference type="ARBA" id="ARBA00033245"/>
    </source>
</evidence>
<dbReference type="NCBIfam" id="TIGR03592">
    <property type="entry name" value="yidC_oxa1_cterm"/>
    <property type="match status" value="1"/>
</dbReference>
<dbReference type="Pfam" id="PF14849">
    <property type="entry name" value="YidC_periplas"/>
    <property type="match status" value="1"/>
</dbReference>
<feature type="transmembrane region" description="Helical" evidence="14">
    <location>
        <begin position="6"/>
        <end position="25"/>
    </location>
</feature>
<evidence type="ECO:0000256" key="14">
    <source>
        <dbReference type="HAMAP-Rule" id="MF_01810"/>
    </source>
</evidence>
<keyword evidence="8 14" id="KW-0653">Protein transport</keyword>
<evidence type="ECO:0000256" key="2">
    <source>
        <dbReference type="ARBA" id="ARBA00010527"/>
    </source>
</evidence>
<dbReference type="KEGG" id="rpb:RPB_0683"/>
<keyword evidence="19" id="KW-1185">Reference proteome</keyword>
<dbReference type="eggNOG" id="COG0706">
    <property type="taxonomic scope" value="Bacteria"/>
</dbReference>
<proteinExistence type="inferred from homology"/>
<evidence type="ECO:0000256" key="1">
    <source>
        <dbReference type="ARBA" id="ARBA00004429"/>
    </source>
</evidence>
<dbReference type="InterPro" id="IPR001708">
    <property type="entry name" value="YidC/ALB3/OXA1/COX18"/>
</dbReference>
<dbReference type="GO" id="GO:0015031">
    <property type="term" value="P:protein transport"/>
    <property type="evidence" value="ECO:0007669"/>
    <property type="project" value="UniProtKB-KW"/>
</dbReference>
<dbReference type="Proteomes" id="UP000008809">
    <property type="component" value="Chromosome"/>
</dbReference>
<feature type="transmembrane region" description="Helical" evidence="14">
    <location>
        <begin position="466"/>
        <end position="486"/>
    </location>
</feature>
<dbReference type="CDD" id="cd20070">
    <property type="entry name" value="5TM_YidC_Alb3"/>
    <property type="match status" value="1"/>
</dbReference>
<gene>
    <name evidence="14" type="primary">yidC</name>
    <name evidence="18" type="ordered locus">RPB_0683</name>
</gene>
<feature type="region of interest" description="Disordered" evidence="15">
    <location>
        <begin position="35"/>
        <end position="88"/>
    </location>
</feature>
<name>Q2J2B6_RHOP2</name>
<sequence length="629" mass="69396">MSDNRNTILAVILSGLVLLGWQYFFNIPQMEKQRAAQQAQQQQDAAKQPTQQAPAATTPGAPNAPAASAAPGAPGAPGAPAARQSGNAPVVSREAAIAASPRIKVETPRLDGTISLKGARIDDLSLTQLRETVDPKSPPIHLFSPSGGANPYYAEFGWVGAAGSNVKLPDQNTMWQQQGSGALTPSSPITLTWDNGEGLTFRRQIAVDDRYLFTVKDDVTNVGSSPVTLYPYALISRHGTPHVEGYYILHEGLIGYLGEHGLQEYGYAKIDEAKTVGFKATNAWMGITDKYWASALLPDTNAQLQARFSSNQVGATRTYQTDYLEDAKTVPIGGTVTANARLFAGAKEARVVGINFPFAGLGGYNQQLGLNHFDLLIDWGWFYFITKPMFLALDFFFHLVGNFGVAILLVTVLIKVLFLPLANKSYASMAKMKAIQPQLLALKERHPDDKAKQQQEMMEIYRKEKINPVAGCLPVLLQIPVFFSLYKVLFVTIEMRHAPFFGWIHDLSAADPTNLFNLFGLLPFDPTAIPVLGHYLVLGVWPLVMGFTMWFQMKLNPQPPDPTQQMIFAWMPVIFTFMLAHFPAGLVIYWAWNNLLSVIQQAYIMRRNGVKVELFDNLRAAFTKKKKAA</sequence>
<dbReference type="PRINTS" id="PR00701">
    <property type="entry name" value="60KDINNERMP"/>
</dbReference>
<evidence type="ECO:0000256" key="6">
    <source>
        <dbReference type="ARBA" id="ARBA00022519"/>
    </source>
</evidence>
<keyword evidence="6 14" id="KW-0997">Cell inner membrane</keyword>
<keyword evidence="10 14" id="KW-0472">Membrane</keyword>
<dbReference type="Gene3D" id="2.70.98.90">
    <property type="match status" value="1"/>
</dbReference>
<evidence type="ECO:0000256" key="15">
    <source>
        <dbReference type="SAM" id="MobiDB-lite"/>
    </source>
</evidence>
<evidence type="ECO:0000256" key="4">
    <source>
        <dbReference type="ARBA" id="ARBA00022448"/>
    </source>
</evidence>
<dbReference type="Pfam" id="PF02096">
    <property type="entry name" value="60KD_IMP"/>
    <property type="match status" value="1"/>
</dbReference>
<evidence type="ECO:0000259" key="17">
    <source>
        <dbReference type="Pfam" id="PF14849"/>
    </source>
</evidence>
<evidence type="ECO:0000256" key="10">
    <source>
        <dbReference type="ARBA" id="ARBA00023136"/>
    </source>
</evidence>
<comment type="subunit">
    <text evidence="14">Interacts with the Sec translocase complex via SecD. Specifically interacts with transmembrane segments of nascent integral membrane proteins during membrane integration.</text>
</comment>
<feature type="transmembrane region" description="Helical" evidence="14">
    <location>
        <begin position="532"/>
        <end position="551"/>
    </location>
</feature>
<comment type="similarity">
    <text evidence="2 14">Belongs to the OXA1/ALB3/YidC family. Type 1 subfamily.</text>
</comment>
<dbReference type="NCBIfam" id="NF002353">
    <property type="entry name" value="PRK01318.1-4"/>
    <property type="match status" value="1"/>
</dbReference>
<evidence type="ECO:0000256" key="11">
    <source>
        <dbReference type="ARBA" id="ARBA00023186"/>
    </source>
</evidence>
<dbReference type="STRING" id="316058.RPB_0683"/>
<dbReference type="AlphaFoldDB" id="Q2J2B6"/>
<feature type="compositionally biased region" description="Low complexity" evidence="15">
    <location>
        <begin position="35"/>
        <end position="82"/>
    </location>
</feature>
<protein>
    <recommendedName>
        <fullName evidence="3 14">Membrane protein insertase YidC</fullName>
    </recommendedName>
    <alternativeName>
        <fullName evidence="13 14">Foldase YidC</fullName>
    </alternativeName>
    <alternativeName>
        <fullName evidence="12 14">Membrane integrase YidC</fullName>
    </alternativeName>
    <alternativeName>
        <fullName evidence="14">Membrane protein YidC</fullName>
    </alternativeName>
</protein>
<dbReference type="CDD" id="cd19961">
    <property type="entry name" value="EcYidC-like_peri"/>
    <property type="match status" value="1"/>
</dbReference>
<dbReference type="GO" id="GO:0005886">
    <property type="term" value="C:plasma membrane"/>
    <property type="evidence" value="ECO:0007669"/>
    <property type="project" value="UniProtKB-SubCell"/>
</dbReference>